<dbReference type="RefSeq" id="WP_110449872.1">
    <property type="nucleotide sequence ID" value="NZ_CP029479.1"/>
</dbReference>
<dbReference type="Pfam" id="PF14226">
    <property type="entry name" value="DIOX_N"/>
    <property type="match status" value="1"/>
</dbReference>
<accession>A0A2Z3HR93</accession>
<proteinExistence type="inferred from homology"/>
<dbReference type="GO" id="GO:0102276">
    <property type="term" value="F:2-oxoglutarate oxygenase/decarboxylase (ethylene-forming) activity"/>
    <property type="evidence" value="ECO:0007669"/>
    <property type="project" value="UniProtKB-EC"/>
</dbReference>
<keyword evidence="14" id="KW-1185">Reference proteome</keyword>
<dbReference type="PRINTS" id="PR00682">
    <property type="entry name" value="IPNSYNTHASE"/>
</dbReference>
<dbReference type="KEGG" id="phb:HYN04_05725"/>
<dbReference type="InterPro" id="IPR027443">
    <property type="entry name" value="IPNS-like_sf"/>
</dbReference>
<gene>
    <name evidence="13" type="ORF">HYN04_05725</name>
</gene>
<protein>
    <recommendedName>
        <fullName evidence="5">2-oxoglutarate-dependent ethylene/succinate-forming enzyme</fullName>
        <ecNumber evidence="4">1.13.12.19</ecNumber>
        <ecNumber evidence="3">1.14.20.7</ecNumber>
    </recommendedName>
    <alternativeName>
        <fullName evidence="7">2-oxoglutarate dioxygenase (ethylene-forming)</fullName>
    </alternativeName>
    <alternativeName>
        <fullName evidence="8">2-oxoglutarate/L-arginine monooxygenase/decarboxylase (succinate-forming)</fullName>
    </alternativeName>
</protein>
<evidence type="ECO:0000256" key="11">
    <source>
        <dbReference type="RuleBase" id="RU003682"/>
    </source>
</evidence>
<dbReference type="EMBL" id="CP029479">
    <property type="protein sequence ID" value="AWM77305.1"/>
    <property type="molecule type" value="Genomic_DNA"/>
</dbReference>
<comment type="similarity">
    <text evidence="11">Belongs to the iron/ascorbate-dependent oxidoreductase family.</text>
</comment>
<organism evidence="13 14">
    <name type="scientific">Phenylobacterium parvum</name>
    <dbReference type="NCBI Taxonomy" id="2201350"/>
    <lineage>
        <taxon>Bacteria</taxon>
        <taxon>Pseudomonadati</taxon>
        <taxon>Pseudomonadota</taxon>
        <taxon>Alphaproteobacteria</taxon>
        <taxon>Caulobacterales</taxon>
        <taxon>Caulobacteraceae</taxon>
        <taxon>Phenylobacterium</taxon>
    </lineage>
</organism>
<evidence type="ECO:0000313" key="13">
    <source>
        <dbReference type="EMBL" id="AWM77305.1"/>
    </source>
</evidence>
<evidence type="ECO:0000256" key="6">
    <source>
        <dbReference type="ARBA" id="ARBA00022666"/>
    </source>
</evidence>
<dbReference type="InterPro" id="IPR050231">
    <property type="entry name" value="Iron_ascorbate_oxido_reductase"/>
</dbReference>
<dbReference type="Gene3D" id="2.60.120.330">
    <property type="entry name" value="B-lactam Antibiotic, Isopenicillin N Synthase, Chain"/>
    <property type="match status" value="1"/>
</dbReference>
<dbReference type="InterPro" id="IPR044861">
    <property type="entry name" value="IPNS-like_FE2OG_OXY"/>
</dbReference>
<evidence type="ECO:0000259" key="12">
    <source>
        <dbReference type="PROSITE" id="PS51471"/>
    </source>
</evidence>
<dbReference type="EC" id="1.13.12.19" evidence="4"/>
<dbReference type="PANTHER" id="PTHR47990">
    <property type="entry name" value="2-OXOGLUTARATE (2OG) AND FE(II)-DEPENDENT OXYGENASE SUPERFAMILY PROTEIN-RELATED"/>
    <property type="match status" value="1"/>
</dbReference>
<dbReference type="PROSITE" id="PS51471">
    <property type="entry name" value="FE2OG_OXY"/>
    <property type="match status" value="1"/>
</dbReference>
<dbReference type="Proteomes" id="UP000247763">
    <property type="component" value="Chromosome"/>
</dbReference>
<comment type="pathway">
    <text evidence="2">Alkene biosynthesis; ethylene biosynthesis via 2-oxoglutarate.</text>
</comment>
<dbReference type="OrthoDB" id="21825at2"/>
<evidence type="ECO:0000256" key="4">
    <source>
        <dbReference type="ARBA" id="ARBA00012531"/>
    </source>
</evidence>
<dbReference type="GO" id="GO:0046872">
    <property type="term" value="F:metal ion binding"/>
    <property type="evidence" value="ECO:0007669"/>
    <property type="project" value="UniProtKB-KW"/>
</dbReference>
<dbReference type="Pfam" id="PF03171">
    <property type="entry name" value="2OG-FeII_Oxy"/>
    <property type="match status" value="1"/>
</dbReference>
<dbReference type="InterPro" id="IPR026992">
    <property type="entry name" value="DIOX_N"/>
</dbReference>
<evidence type="ECO:0000256" key="7">
    <source>
        <dbReference type="ARBA" id="ARBA00031011"/>
    </source>
</evidence>
<evidence type="ECO:0000313" key="14">
    <source>
        <dbReference type="Proteomes" id="UP000247763"/>
    </source>
</evidence>
<keyword evidence="6" id="KW-0266">Ethylene biosynthesis</keyword>
<keyword evidence="11" id="KW-0479">Metal-binding</keyword>
<comment type="cofactor">
    <cofactor evidence="1">
        <name>Fe(2+)</name>
        <dbReference type="ChEBI" id="CHEBI:29033"/>
    </cofactor>
</comment>
<evidence type="ECO:0000256" key="5">
    <source>
        <dbReference type="ARBA" id="ARBA00019045"/>
    </source>
</evidence>
<comment type="catalytic activity">
    <reaction evidence="10">
        <text>L-arginine + 2-oxoglutarate + O2 = guanidine + L-glutamate 5-semialdehyde + succinate + CO2</text>
        <dbReference type="Rhea" id="RHEA:31535"/>
        <dbReference type="ChEBI" id="CHEBI:15379"/>
        <dbReference type="ChEBI" id="CHEBI:16526"/>
        <dbReference type="ChEBI" id="CHEBI:16810"/>
        <dbReference type="ChEBI" id="CHEBI:30031"/>
        <dbReference type="ChEBI" id="CHEBI:30087"/>
        <dbReference type="ChEBI" id="CHEBI:32682"/>
        <dbReference type="ChEBI" id="CHEBI:58066"/>
        <dbReference type="EC" id="1.14.20.7"/>
    </reaction>
</comment>
<evidence type="ECO:0000256" key="8">
    <source>
        <dbReference type="ARBA" id="ARBA00031282"/>
    </source>
</evidence>
<dbReference type="InterPro" id="IPR005123">
    <property type="entry name" value="Oxoglu/Fe-dep_dioxygenase_dom"/>
</dbReference>
<evidence type="ECO:0000256" key="3">
    <source>
        <dbReference type="ARBA" id="ARBA00012293"/>
    </source>
</evidence>
<evidence type="ECO:0000256" key="2">
    <source>
        <dbReference type="ARBA" id="ARBA00004767"/>
    </source>
</evidence>
<evidence type="ECO:0000256" key="9">
    <source>
        <dbReference type="ARBA" id="ARBA00047725"/>
    </source>
</evidence>
<comment type="catalytic activity">
    <reaction evidence="9">
        <text>2-oxoglutarate + O2 + 2 H(+) = ethene + 3 CO2 + H2O</text>
        <dbReference type="Rhea" id="RHEA:31523"/>
        <dbReference type="ChEBI" id="CHEBI:15377"/>
        <dbReference type="ChEBI" id="CHEBI:15378"/>
        <dbReference type="ChEBI" id="CHEBI:15379"/>
        <dbReference type="ChEBI" id="CHEBI:16526"/>
        <dbReference type="ChEBI" id="CHEBI:16810"/>
        <dbReference type="ChEBI" id="CHEBI:18153"/>
        <dbReference type="EC" id="1.13.12.19"/>
    </reaction>
</comment>
<reference evidence="14" key="1">
    <citation type="submission" date="2018-05" db="EMBL/GenBank/DDBJ databases">
        <title>Genome sequencing of Phenylobacterium sp. HYN0004.</title>
        <authorList>
            <person name="Yi H."/>
            <person name="Baek C."/>
        </authorList>
    </citation>
    <scope>NUCLEOTIDE SEQUENCE [LARGE SCALE GENOMIC DNA]</scope>
    <source>
        <strain evidence="14">HYN0004</strain>
    </source>
</reference>
<dbReference type="GO" id="GO:0009693">
    <property type="term" value="P:ethylene biosynthetic process"/>
    <property type="evidence" value="ECO:0007669"/>
    <property type="project" value="UniProtKB-KW"/>
</dbReference>
<feature type="domain" description="Fe2OG dioxygenase" evidence="12">
    <location>
        <begin position="166"/>
        <end position="270"/>
    </location>
</feature>
<sequence length="308" mass="33462">MSRTVPELRLSDFTGGDPGARARFRSDLFASLRRWGFVVLADHNVPTDLLDQAYAQSAALFRQPLAVKGALAGGLRGYTPFGAEHARDSRAPDLKEFWQIGREPSPEALAVEPLPPNVWPESPEGFRVTFEALYQGLDQTGRLLLAALAPSLDLPEDWFEDRVRHGPSILRLLHYPPVPADAPAGAVRSAAHEDINFLTILVAARGAGLQLLDRDGGWLAVETEPGKLIVDSGDMLARLTNGVIPATTHRVVNPDGPNVSRYSMPFFLHPHSDLSLDALPSCRSARPPLPPVTAGDFLAERLREIGLG</sequence>
<evidence type="ECO:0000256" key="10">
    <source>
        <dbReference type="ARBA" id="ARBA00049359"/>
    </source>
</evidence>
<dbReference type="EC" id="1.14.20.7" evidence="3"/>
<keyword evidence="11" id="KW-0408">Iron</keyword>
<evidence type="ECO:0000256" key="1">
    <source>
        <dbReference type="ARBA" id="ARBA00001954"/>
    </source>
</evidence>
<dbReference type="SUPFAM" id="SSF51197">
    <property type="entry name" value="Clavaminate synthase-like"/>
    <property type="match status" value="1"/>
</dbReference>
<name>A0A2Z3HR93_9CAUL</name>
<dbReference type="AlphaFoldDB" id="A0A2Z3HR93"/>
<keyword evidence="11" id="KW-0560">Oxidoreductase</keyword>